<comment type="caution">
    <text evidence="1">The sequence shown here is derived from an EMBL/GenBank/DDBJ whole genome shotgun (WGS) entry which is preliminary data.</text>
</comment>
<proteinExistence type="predicted"/>
<dbReference type="AlphaFoldDB" id="A0A2P7B6K1"/>
<sequence length="59" mass="6460">MFVCKLFSHDSFLSGFDDESTCAKLLNKGGGRAFRRRLAYSYARVGYRISVCSSGAASV</sequence>
<protein>
    <submittedName>
        <fullName evidence="1">Uncharacterized protein</fullName>
    </submittedName>
</protein>
<evidence type="ECO:0000313" key="2">
    <source>
        <dbReference type="Proteomes" id="UP000241764"/>
    </source>
</evidence>
<keyword evidence="2" id="KW-1185">Reference proteome</keyword>
<evidence type="ECO:0000313" key="1">
    <source>
        <dbReference type="EMBL" id="PSH62069.1"/>
    </source>
</evidence>
<dbReference type="Proteomes" id="UP000241764">
    <property type="component" value="Unassembled WGS sequence"/>
</dbReference>
<dbReference type="EMBL" id="PGGM01000010">
    <property type="protein sequence ID" value="PSH62069.1"/>
    <property type="molecule type" value="Genomic_DNA"/>
</dbReference>
<dbReference type="OrthoDB" id="9913081at2"/>
<gene>
    <name evidence="1" type="ORF">CU103_19610</name>
</gene>
<accession>A0A2P7B6K1</accession>
<organism evidence="1 2">
    <name type="scientific">Phyllobacterium sophorae</name>
    <dbReference type="NCBI Taxonomy" id="1520277"/>
    <lineage>
        <taxon>Bacteria</taxon>
        <taxon>Pseudomonadati</taxon>
        <taxon>Pseudomonadota</taxon>
        <taxon>Alphaproteobacteria</taxon>
        <taxon>Hyphomicrobiales</taxon>
        <taxon>Phyllobacteriaceae</taxon>
        <taxon>Phyllobacterium</taxon>
    </lineage>
</organism>
<reference evidence="2" key="1">
    <citation type="submission" date="2017-11" db="EMBL/GenBank/DDBJ databases">
        <authorList>
            <person name="Kuznetsova I."/>
            <person name="Sazanova A."/>
            <person name="Chirak E."/>
            <person name="Safronova V."/>
            <person name="Willems A."/>
        </authorList>
    </citation>
    <scope>NUCLEOTIDE SEQUENCE [LARGE SCALE GENOMIC DNA]</scope>
    <source>
        <strain evidence="2">CCBAU 03422</strain>
    </source>
</reference>
<name>A0A2P7B6K1_9HYPH</name>